<feature type="region of interest" description="Disordered" evidence="1">
    <location>
        <begin position="1"/>
        <end position="22"/>
    </location>
</feature>
<dbReference type="SUPFAM" id="SSF51182">
    <property type="entry name" value="RmlC-like cupins"/>
    <property type="match status" value="1"/>
</dbReference>
<dbReference type="InterPro" id="IPR011051">
    <property type="entry name" value="RmlC_Cupin_sf"/>
</dbReference>
<gene>
    <name evidence="3" type="ORF">SDC9_05465</name>
</gene>
<name>A0A644SZ39_9ZZZZ</name>
<feature type="domain" description="Cupin type-2" evidence="2">
    <location>
        <begin position="35"/>
        <end position="98"/>
    </location>
</feature>
<feature type="compositionally biased region" description="Basic and acidic residues" evidence="1">
    <location>
        <begin position="1"/>
        <end position="13"/>
    </location>
</feature>
<dbReference type="AlphaFoldDB" id="A0A644SZ39"/>
<reference evidence="3" key="1">
    <citation type="submission" date="2019-08" db="EMBL/GenBank/DDBJ databases">
        <authorList>
            <person name="Kucharzyk K."/>
            <person name="Murdoch R.W."/>
            <person name="Higgins S."/>
            <person name="Loffler F."/>
        </authorList>
    </citation>
    <scope>NUCLEOTIDE SEQUENCE</scope>
</reference>
<evidence type="ECO:0000256" key="1">
    <source>
        <dbReference type="SAM" id="MobiDB-lite"/>
    </source>
</evidence>
<comment type="caution">
    <text evidence="3">The sequence shown here is derived from an EMBL/GenBank/DDBJ whole genome shotgun (WGS) entry which is preliminary data.</text>
</comment>
<protein>
    <recommendedName>
        <fullName evidence="2">Cupin type-2 domain-containing protein</fullName>
    </recommendedName>
</protein>
<evidence type="ECO:0000313" key="3">
    <source>
        <dbReference type="EMBL" id="MPL59909.1"/>
    </source>
</evidence>
<dbReference type="InterPro" id="IPR014710">
    <property type="entry name" value="RmlC-like_jellyroll"/>
</dbReference>
<dbReference type="InterPro" id="IPR013096">
    <property type="entry name" value="Cupin_2"/>
</dbReference>
<accession>A0A644SZ39</accession>
<dbReference type="Pfam" id="PF07883">
    <property type="entry name" value="Cupin_2"/>
    <property type="match status" value="1"/>
</dbReference>
<organism evidence="3">
    <name type="scientific">bioreactor metagenome</name>
    <dbReference type="NCBI Taxonomy" id="1076179"/>
    <lineage>
        <taxon>unclassified sequences</taxon>
        <taxon>metagenomes</taxon>
        <taxon>ecological metagenomes</taxon>
    </lineage>
</organism>
<proteinExistence type="predicted"/>
<evidence type="ECO:0000259" key="2">
    <source>
        <dbReference type="Pfam" id="PF07883"/>
    </source>
</evidence>
<dbReference type="Gene3D" id="2.60.120.10">
    <property type="entry name" value="Jelly Rolls"/>
    <property type="match status" value="1"/>
</dbReference>
<sequence length="112" mass="12356">MKRTRADKSKLSGKEGPPGITRTTMSYDGLTMLCHFVMAQGAKIPLHNHPAAQHGYVIRGRVHFLEKDGPGFIASTGTSYLFEGAEYHGAEVLEDTELVEFFSPARPEYADN</sequence>
<dbReference type="EMBL" id="VSSQ01000010">
    <property type="protein sequence ID" value="MPL59909.1"/>
    <property type="molecule type" value="Genomic_DNA"/>
</dbReference>